<sequence length="117" mass="13131">MSLLKKDLIRLIDQIADNWGSIRNKLSKQNAGGRLSPSQTPKKDEKTKGRAHQGEKLPKNEKKDEDEPHDTYNVNIQANNQGPASHKKLFTVQVAPSATNEDFRARMRNAAQDKGII</sequence>
<dbReference type="EMBL" id="LVYI01000001">
    <property type="protein sequence ID" value="OAP64544.1"/>
    <property type="molecule type" value="Genomic_DNA"/>
</dbReference>
<dbReference type="GeneID" id="30004686"/>
<evidence type="ECO:0000313" key="3">
    <source>
        <dbReference type="Proteomes" id="UP000078343"/>
    </source>
</evidence>
<proteinExistence type="predicted"/>
<evidence type="ECO:0000256" key="1">
    <source>
        <dbReference type="SAM" id="MobiDB-lite"/>
    </source>
</evidence>
<organism evidence="2 3">
    <name type="scientific">Fonsecaea erecta</name>
    <dbReference type="NCBI Taxonomy" id="1367422"/>
    <lineage>
        <taxon>Eukaryota</taxon>
        <taxon>Fungi</taxon>
        <taxon>Dikarya</taxon>
        <taxon>Ascomycota</taxon>
        <taxon>Pezizomycotina</taxon>
        <taxon>Eurotiomycetes</taxon>
        <taxon>Chaetothyriomycetidae</taxon>
        <taxon>Chaetothyriales</taxon>
        <taxon>Herpotrichiellaceae</taxon>
        <taxon>Fonsecaea</taxon>
    </lineage>
</organism>
<dbReference type="RefSeq" id="XP_018697911.1">
    <property type="nucleotide sequence ID" value="XM_018832032.1"/>
</dbReference>
<feature type="compositionally biased region" description="Basic and acidic residues" evidence="1">
    <location>
        <begin position="41"/>
        <end position="70"/>
    </location>
</feature>
<dbReference type="AlphaFoldDB" id="A0A178ZXN0"/>
<name>A0A178ZXN0_9EURO</name>
<dbReference type="OrthoDB" id="4150785at2759"/>
<feature type="compositionally biased region" description="Polar residues" evidence="1">
    <location>
        <begin position="72"/>
        <end position="83"/>
    </location>
</feature>
<keyword evidence="3" id="KW-1185">Reference proteome</keyword>
<gene>
    <name evidence="2" type="ORF">AYL99_00516</name>
</gene>
<comment type="caution">
    <text evidence="2">The sequence shown here is derived from an EMBL/GenBank/DDBJ whole genome shotgun (WGS) entry which is preliminary data.</text>
</comment>
<dbReference type="Proteomes" id="UP000078343">
    <property type="component" value="Unassembled WGS sequence"/>
</dbReference>
<accession>A0A178ZXN0</accession>
<protein>
    <submittedName>
        <fullName evidence="2">Uncharacterized protein</fullName>
    </submittedName>
</protein>
<evidence type="ECO:0000313" key="2">
    <source>
        <dbReference type="EMBL" id="OAP64544.1"/>
    </source>
</evidence>
<feature type="region of interest" description="Disordered" evidence="1">
    <location>
        <begin position="20"/>
        <end position="86"/>
    </location>
</feature>
<reference evidence="2 3" key="1">
    <citation type="submission" date="2016-04" db="EMBL/GenBank/DDBJ databases">
        <title>Draft genome of Fonsecaea erecta CBS 125763.</title>
        <authorList>
            <person name="Weiss V.A."/>
            <person name="Vicente V.A."/>
            <person name="Raittz R.T."/>
            <person name="Moreno L.F."/>
            <person name="De Souza E.M."/>
            <person name="Pedrosa F.O."/>
            <person name="Steffens M.B."/>
            <person name="Faoro H."/>
            <person name="Tadra-Sfeir M.Z."/>
            <person name="Najafzadeh M.J."/>
            <person name="Felipe M.S."/>
            <person name="Teixeira M."/>
            <person name="Sun J."/>
            <person name="Xi L."/>
            <person name="Gomes R."/>
            <person name="De Azevedo C.M."/>
            <person name="Salgado C.G."/>
            <person name="Da Silva M.B."/>
            <person name="Nascimento M.F."/>
            <person name="Queiroz-Telles F."/>
            <person name="Attili D.S."/>
            <person name="Gorbushina A."/>
        </authorList>
    </citation>
    <scope>NUCLEOTIDE SEQUENCE [LARGE SCALE GENOMIC DNA]</scope>
    <source>
        <strain evidence="2 3">CBS 125763</strain>
    </source>
</reference>